<dbReference type="InterPro" id="IPR036188">
    <property type="entry name" value="FAD/NAD-bd_sf"/>
</dbReference>
<organism evidence="2 3">
    <name type="scientific">Nakamurella leprariae</name>
    <dbReference type="NCBI Taxonomy" id="2803911"/>
    <lineage>
        <taxon>Bacteria</taxon>
        <taxon>Bacillati</taxon>
        <taxon>Actinomycetota</taxon>
        <taxon>Actinomycetes</taxon>
        <taxon>Nakamurellales</taxon>
        <taxon>Nakamurellaceae</taxon>
        <taxon>Nakamurella</taxon>
    </lineage>
</organism>
<dbReference type="RefSeq" id="WP_205259745.1">
    <property type="nucleotide sequence ID" value="NZ_JAERWK010000008.1"/>
</dbReference>
<proteinExistence type="predicted"/>
<dbReference type="EMBL" id="JAERWK010000008">
    <property type="protein sequence ID" value="MBM9466782.1"/>
    <property type="molecule type" value="Genomic_DNA"/>
</dbReference>
<accession>A0A939C139</accession>
<protein>
    <submittedName>
        <fullName evidence="2">NAD(P)/FAD-dependent oxidoreductase</fullName>
    </submittedName>
</protein>
<dbReference type="PANTHER" id="PTHR42877">
    <property type="entry name" value="L-ORNITHINE N(5)-MONOOXYGENASE-RELATED"/>
    <property type="match status" value="1"/>
</dbReference>
<dbReference type="PANTHER" id="PTHR42877:SF4">
    <property type="entry name" value="FAD_NAD(P)-BINDING DOMAIN-CONTAINING PROTEIN-RELATED"/>
    <property type="match status" value="1"/>
</dbReference>
<evidence type="ECO:0000313" key="2">
    <source>
        <dbReference type="EMBL" id="MBM9466782.1"/>
    </source>
</evidence>
<dbReference type="Pfam" id="PF13738">
    <property type="entry name" value="Pyr_redox_3"/>
    <property type="match status" value="1"/>
</dbReference>
<sequence length="685" mass="75281">MSQSGSTAGAPTVPATPDRATIAQFLAEIDPALLLAVLVHLTGDRSKLDQYGGALHPVVIRTARVAHEVDPEGAAALREELAGVIGDGVAGDPPLGVPDLALFKQIAEMVVGEDVPDEFLRVLREQAGFVGNERSVEALVQPPASFDVVVIGAGLVGIDAAVKLHEAGFNFTVFEERDEVGGTWSRNRYPGVAVDTPSHYYSLSFELNSDWTHYYPFGAQYLRYLKSVTDKYDVIDKVQLRTSVKSMAWDEAKAKWVLQIVQDGQHRTVEASAVVTALGFFGTPVKPDIVDADKFQGVVMHSSEWDSSVDLTGKKVTVVGAGCTAVQIVASVVDQVSELTTISRQPHWIVPEQVGQEVSPAMNWAFTHLPYFNQWFRLRTYWYGSDKGYEVSRIDAEWAKDHLSVSPANDVVLQVCLAYLDATFPEHPELKAKLTPDFPPFAKRVVKDPGYYAALKRDHVQLLTGSIERFTEHGYIATDGTEVEADVVVMATGFQLDWLSTIEITGRDGQTLAQKWDPTPRAYLGVTVPGFPNLFITSGPNAAILHGGGNNFAGECQVHYIVECLQTMLNRDVKTFEVTQETVDEYNVWVDAEMDRTVWQHGGTAHGYYREGTGKSIVGSPWRMVDYWNELREPRLEKFLLDGKALEAAPFCPRVVWAGRAPPPARPPSRRLCPRRCPGSAGPGG</sequence>
<feature type="compositionally biased region" description="Low complexity" evidence="1">
    <location>
        <begin position="675"/>
        <end position="685"/>
    </location>
</feature>
<name>A0A939C139_9ACTN</name>
<dbReference type="Proteomes" id="UP000663792">
    <property type="component" value="Unassembled WGS sequence"/>
</dbReference>
<dbReference type="SUPFAM" id="SSF51905">
    <property type="entry name" value="FAD/NAD(P)-binding domain"/>
    <property type="match status" value="3"/>
</dbReference>
<evidence type="ECO:0000313" key="3">
    <source>
        <dbReference type="Proteomes" id="UP000663792"/>
    </source>
</evidence>
<dbReference type="AlphaFoldDB" id="A0A939C139"/>
<reference evidence="2" key="1">
    <citation type="submission" date="2021-01" db="EMBL/GenBank/DDBJ databases">
        <title>YIM 132084 draft genome.</title>
        <authorList>
            <person name="An D."/>
        </authorList>
    </citation>
    <scope>NUCLEOTIDE SEQUENCE</scope>
    <source>
        <strain evidence="2">YIM 132084</strain>
    </source>
</reference>
<gene>
    <name evidence="2" type="ORF">JL106_05735</name>
</gene>
<keyword evidence="3" id="KW-1185">Reference proteome</keyword>
<feature type="region of interest" description="Disordered" evidence="1">
    <location>
        <begin position="662"/>
        <end position="685"/>
    </location>
</feature>
<dbReference type="PRINTS" id="PR00411">
    <property type="entry name" value="PNDRDTASEI"/>
</dbReference>
<evidence type="ECO:0000256" key="1">
    <source>
        <dbReference type="SAM" id="MobiDB-lite"/>
    </source>
</evidence>
<comment type="caution">
    <text evidence="2">The sequence shown here is derived from an EMBL/GenBank/DDBJ whole genome shotgun (WGS) entry which is preliminary data.</text>
</comment>
<dbReference type="Gene3D" id="3.50.50.60">
    <property type="entry name" value="FAD/NAD(P)-binding domain"/>
    <property type="match status" value="2"/>
</dbReference>
<dbReference type="InterPro" id="IPR051209">
    <property type="entry name" value="FAD-bind_Monooxygenase_sf"/>
</dbReference>